<proteinExistence type="predicted"/>
<gene>
    <name evidence="1" type="ORF">GPECTOR_129g562</name>
</gene>
<protein>
    <submittedName>
        <fullName evidence="1">Uncharacterized protein</fullName>
    </submittedName>
</protein>
<keyword evidence="2" id="KW-1185">Reference proteome</keyword>
<accession>A0A150FYD9</accession>
<dbReference type="Proteomes" id="UP000075714">
    <property type="component" value="Unassembled WGS sequence"/>
</dbReference>
<sequence length="354" mass="40648">MSSLSCFYCECPVRGCDKKWKLGRATICRNSADTHTGDALTEENAKAALQLLEEKGAWSLEDMKKGAPLCRHLSSRRAYIAQHLLVDHSEVYTSWKSLAEAWPGVFKDDEAQRQRREPANEQEVEEARAHVRKRMEPIPETGCVPLNLEVYGITGHDCPAYALLTGEGPNAAELFSRLYGTVPPLYPWLPYPEETDPEKLKMYAKKWVSEVKKEVNLRRPLTKEEVQAKIGTTWEAFMAEVSEMEYVVHSQHAKAEVWGAYTSEEKANRYDVPEVMLNVVKSVKMHAGPEAIRNQLAEARKAWNQKFNRMVDSRVRYMRRKRKQQQQQEQKENAAPLFIVALDQAQADNKKRRL</sequence>
<evidence type="ECO:0000313" key="1">
    <source>
        <dbReference type="EMBL" id="KXZ42632.1"/>
    </source>
</evidence>
<name>A0A150FYD9_GONPE</name>
<dbReference type="EMBL" id="LSYV01000129">
    <property type="protein sequence ID" value="KXZ42632.1"/>
    <property type="molecule type" value="Genomic_DNA"/>
</dbReference>
<dbReference type="AlphaFoldDB" id="A0A150FYD9"/>
<comment type="caution">
    <text evidence="1">The sequence shown here is derived from an EMBL/GenBank/DDBJ whole genome shotgun (WGS) entry which is preliminary data.</text>
</comment>
<evidence type="ECO:0000313" key="2">
    <source>
        <dbReference type="Proteomes" id="UP000075714"/>
    </source>
</evidence>
<reference evidence="2" key="1">
    <citation type="journal article" date="2016" name="Nat. Commun.">
        <title>The Gonium pectorale genome demonstrates co-option of cell cycle regulation during the evolution of multicellularity.</title>
        <authorList>
            <person name="Hanschen E.R."/>
            <person name="Marriage T.N."/>
            <person name="Ferris P.J."/>
            <person name="Hamaji T."/>
            <person name="Toyoda A."/>
            <person name="Fujiyama A."/>
            <person name="Neme R."/>
            <person name="Noguchi H."/>
            <person name="Minakuchi Y."/>
            <person name="Suzuki M."/>
            <person name="Kawai-Toyooka H."/>
            <person name="Smith D.R."/>
            <person name="Sparks H."/>
            <person name="Anderson J."/>
            <person name="Bakaric R."/>
            <person name="Luria V."/>
            <person name="Karger A."/>
            <person name="Kirschner M.W."/>
            <person name="Durand P.M."/>
            <person name="Michod R.E."/>
            <person name="Nozaki H."/>
            <person name="Olson B.J."/>
        </authorList>
    </citation>
    <scope>NUCLEOTIDE SEQUENCE [LARGE SCALE GENOMIC DNA]</scope>
    <source>
        <strain evidence="2">NIES-2863</strain>
    </source>
</reference>
<organism evidence="1 2">
    <name type="scientific">Gonium pectorale</name>
    <name type="common">Green alga</name>
    <dbReference type="NCBI Taxonomy" id="33097"/>
    <lineage>
        <taxon>Eukaryota</taxon>
        <taxon>Viridiplantae</taxon>
        <taxon>Chlorophyta</taxon>
        <taxon>core chlorophytes</taxon>
        <taxon>Chlorophyceae</taxon>
        <taxon>CS clade</taxon>
        <taxon>Chlamydomonadales</taxon>
        <taxon>Volvocaceae</taxon>
        <taxon>Gonium</taxon>
    </lineage>
</organism>